<accession>A0A7D5FTF7</accession>
<dbReference type="EMBL" id="MN518894">
    <property type="protein sequence ID" value="QLF86423.1"/>
    <property type="molecule type" value="Genomic_DNA"/>
</dbReference>
<evidence type="ECO:0000313" key="1">
    <source>
        <dbReference type="EMBL" id="QLF86423.1"/>
    </source>
</evidence>
<organism evidence="1">
    <name type="scientific">Escherichia virus LS2</name>
    <dbReference type="NCBI Taxonomy" id="2743776"/>
    <lineage>
        <taxon>Viruses</taxon>
        <taxon>Duplodnaviria</taxon>
        <taxon>Heunggongvirae</taxon>
        <taxon>Uroviricota</taxon>
        <taxon>Caudoviricetes</taxon>
        <taxon>Autographivirales</taxon>
        <taxon>Autotranscriptaviridae</taxon>
        <taxon>Studiervirinae</taxon>
        <taxon>Kayfunavirus</taxon>
        <taxon>Kayfunavirus LS2</taxon>
    </lineage>
</organism>
<protein>
    <submittedName>
        <fullName evidence="1">Peptidoglycan transglycosylase</fullName>
    </submittedName>
</protein>
<sequence>MTPSLTKRYPAPQAVKQELYIKELGSPEALQEAIKKSWLTSYASRPEVKKRVDEALLEADPTLTPEGLAAAVDKYANDKAYGISHTEQFERSSVMEENINGLVGLENNSFLEARNLFDSDMSIVLPNGQTFSVNNLREWDMDKIVPAYNRRVNGDIAIMAGTGKTTKDMKDLVETMMNKAGDDGKLKGEVSTLRDTLKILTGRARRDGADDAAFATVMRTMTDLSFFAKNAYMGVQNLTEIGGMLARGNVRAMLHGVPMFRDLAFRNKKVGASEIKDLHNVIFGKELDDSIRPSKQDVIDRLRSYSDLGRWAATALGTAKYYTGELAVRSPFTKVLNGTTNYLLDAGRHDSCPTSWNIVWTPRLMVLSLRLSFSLRTSSSSPSMDVPCEPSITPRRTTERWTLLCPLEHSLKELYIKELGSPEALQEAIKKSWLTSYASRPEVKKRVDEALLEADPTLTPEGLAAAVDKYANDKAYGISHTEQFERSSVMEENINGLVGLENNSFLEARNLFDSDMSIVLPNGQTFSVNNLREWDMDKIVPAYNRRVNGDIAIMAGTGKTTKDMKDLVETMMNKAGDDGKLKGEVSTLRDTLKILTGRARRDGADDAAFATVMRTMTDLSFFAKNAYMGVQNLTEIGGMLARGNVRAMLHGVPMFRDLAFRNKKVGASEIKDLHNVIFGKELDDSIRPSKQDVIDRLRSYSDLGRWAATALGTAKYYTGELAVRSPFTKVLNGTTNYLLDAGRHDSCPTSWNIVWTPRLMVLSLRLSFSLRTSSSSPSMDVPCEPSITPRRTTERWTLLCPLEHSLKELYIKELGSPEALQEAIKKSWLTSYASRPEVKKRVDEALLEADPTLTPEGLAAAVDKYANDKAYGISHTEQFERSSVMEENINGLVGLENNSFLEARNLFDSDMSIVLPNGQTFSVNNLREWDMDKIVPAYNRRVNGDIAIMAGTGKTTKDMKDLVETMMNKAGDDGKLKGEVSTLRDTLKILTGRARRDGADDAAFATVMRTMTDLSFFAKNAYMGVQNLTEIGGMLARGNVRAMLHGVPMFRDLAFRNKKVGASEIKDLHNVIFGKELDDSIRPSKQDVIDRLRSYSDLGRWAATALGTAKYYTGELAVRSPFTKVLNGTTNYLLDAGRHDSCPTSWNIVWTPRLMVLSLRLSFSLRTSSSSPSMDVPCEPSITPRRTTERWTLLCPLRTFYNATKNNRAMDAALSTVISMGLAGIYYMAQAHVKAYAMQDGRDRDYLKQALTRRDAKAYGPLAKTVLQFKNFVIKSINGRTMRTFYNATKNNRAMDAALSTVISMGLAGIYYMAQAHVKAYAMQDGRDRDYLKQALTRR</sequence>
<gene>
    <name evidence="1" type="ORF">LS2_38</name>
</gene>
<proteinExistence type="predicted"/>
<name>A0A7D5FTF7_9CAUD</name>
<reference evidence="1" key="1">
    <citation type="submission" date="2019-09" db="EMBL/GenBank/DDBJ databases">
        <authorList>
            <person name="Kumar P."/>
            <person name="Meghvansi M.K."/>
            <person name="Kamboj D.V."/>
        </authorList>
    </citation>
    <scope>NUCLEOTIDE SEQUENCE [LARGE SCALE GENOMIC DNA]</scope>
</reference>